<reference evidence="8 11" key="3">
    <citation type="submission" date="2018-02" db="EMBL/GenBank/DDBJ databases">
        <title>Complete genome sequencing of Faecalibacterium prausnitzii strains isolated from the human gut.</title>
        <authorList>
            <person name="Fitzgerald B.C."/>
            <person name="Shkoporov A.N."/>
            <person name="Ross P.R."/>
            <person name="Hill C."/>
        </authorList>
    </citation>
    <scope>NUCLEOTIDE SEQUENCE [LARGE SCALE GENOMIC DNA]</scope>
    <source>
        <strain evidence="8 11">APC924/119</strain>
    </source>
</reference>
<keyword evidence="2" id="KW-0238">DNA-binding</keyword>
<name>A0A2A7A418_9FIRM</name>
<dbReference type="AlphaFoldDB" id="A0A2A7A418"/>
<comment type="caution">
    <text evidence="6">The sequence shown here is derived from an EMBL/GenBank/DDBJ whole genome shotgun (WGS) entry which is preliminary data.</text>
</comment>
<accession>A0A2A7A418</accession>
<evidence type="ECO:0000313" key="8">
    <source>
        <dbReference type="EMBL" id="RAW64170.1"/>
    </source>
</evidence>
<reference evidence="6" key="2">
    <citation type="submission" date="2017-07" db="EMBL/GenBank/DDBJ databases">
        <authorList>
            <person name="Sun Z.S."/>
            <person name="Albrecht U."/>
            <person name="Echele G."/>
            <person name="Lee C.C."/>
        </authorList>
    </citation>
    <scope>NUCLEOTIDE SEQUENCE</scope>
    <source>
        <strain evidence="6">CNCM I 4546</strain>
        <strain evidence="7">CNCM I 4573</strain>
    </source>
</reference>
<evidence type="ECO:0000256" key="2">
    <source>
        <dbReference type="ARBA" id="ARBA00023125"/>
    </source>
</evidence>
<evidence type="ECO:0000259" key="4">
    <source>
        <dbReference type="PROSITE" id="PS01124"/>
    </source>
</evidence>
<organism evidence="6 9">
    <name type="scientific">Faecalibacterium prausnitzii</name>
    <dbReference type="NCBI Taxonomy" id="853"/>
    <lineage>
        <taxon>Bacteria</taxon>
        <taxon>Bacillati</taxon>
        <taxon>Bacillota</taxon>
        <taxon>Clostridia</taxon>
        <taxon>Eubacteriales</taxon>
        <taxon>Oscillospiraceae</taxon>
        <taxon>Faecalibacterium</taxon>
    </lineage>
</organism>
<dbReference type="Proteomes" id="UP000250550">
    <property type="component" value="Unassembled WGS sequence"/>
</dbReference>
<dbReference type="EMBL" id="NMTW01000046">
    <property type="protein sequence ID" value="PDX74746.1"/>
    <property type="molecule type" value="Genomic_DNA"/>
</dbReference>
<evidence type="ECO:0000313" key="7">
    <source>
        <dbReference type="EMBL" id="PDX74746.1"/>
    </source>
</evidence>
<evidence type="ECO:0000313" key="11">
    <source>
        <dbReference type="Proteomes" id="UP000250550"/>
    </source>
</evidence>
<dbReference type="GO" id="GO:0043565">
    <property type="term" value="F:sequence-specific DNA binding"/>
    <property type="evidence" value="ECO:0007669"/>
    <property type="project" value="InterPro"/>
</dbReference>
<reference evidence="5 12" key="4">
    <citation type="journal article" date="2019" name="Nat. Med.">
        <title>A library of human gut bacterial isolates paired with longitudinal multiomics data enables mechanistic microbiome research.</title>
        <authorList>
            <person name="Poyet M."/>
            <person name="Groussin M."/>
            <person name="Gibbons S.M."/>
            <person name="Avila-Pacheco J."/>
            <person name="Jiang X."/>
            <person name="Kearney S.M."/>
            <person name="Perrotta A.R."/>
            <person name="Berdy B."/>
            <person name="Zhao S."/>
            <person name="Lieberman T.D."/>
            <person name="Swanson P.K."/>
            <person name="Smith M."/>
            <person name="Roesemann S."/>
            <person name="Alexander J.E."/>
            <person name="Rich S.A."/>
            <person name="Livny J."/>
            <person name="Vlamakis H."/>
            <person name="Clish C."/>
            <person name="Bullock K."/>
            <person name="Deik A."/>
            <person name="Scott J."/>
            <person name="Pierce K.A."/>
            <person name="Xavier R.J."/>
            <person name="Alm E.J."/>
        </authorList>
    </citation>
    <scope>NUCLEOTIDE SEQUENCE [LARGE SCALE GENOMIC DNA]</scope>
    <source>
        <strain evidence="5 12">BIOML-B9</strain>
    </source>
</reference>
<dbReference type="SUPFAM" id="SSF46689">
    <property type="entry name" value="Homeodomain-like"/>
    <property type="match status" value="2"/>
</dbReference>
<dbReference type="EMBL" id="PRLF01000018">
    <property type="protein sequence ID" value="RAW64170.1"/>
    <property type="molecule type" value="Genomic_DNA"/>
</dbReference>
<protein>
    <submittedName>
        <fullName evidence="6">AraC family transcriptional regulator</fullName>
    </submittedName>
    <submittedName>
        <fullName evidence="5">Helix-turn-helix domain-containing protein</fullName>
    </submittedName>
</protein>
<dbReference type="Gene3D" id="2.60.120.10">
    <property type="entry name" value="Jelly Rolls"/>
    <property type="match status" value="1"/>
</dbReference>
<dbReference type="Proteomes" id="UP000219901">
    <property type="component" value="Unassembled WGS sequence"/>
</dbReference>
<evidence type="ECO:0000313" key="12">
    <source>
        <dbReference type="Proteomes" id="UP000477010"/>
    </source>
</evidence>
<dbReference type="PANTHER" id="PTHR43280:SF28">
    <property type="entry name" value="HTH-TYPE TRANSCRIPTIONAL ACTIVATOR RHAS"/>
    <property type="match status" value="1"/>
</dbReference>
<dbReference type="InterPro" id="IPR018060">
    <property type="entry name" value="HTH_AraC"/>
</dbReference>
<evidence type="ECO:0000256" key="1">
    <source>
        <dbReference type="ARBA" id="ARBA00023015"/>
    </source>
</evidence>
<dbReference type="RefSeq" id="WP_097782338.1">
    <property type="nucleotide sequence ID" value="NZ_BNEV01000020.1"/>
</dbReference>
<reference evidence="9 10" key="1">
    <citation type="journal article" date="2017" name="Front. Microbiol.">
        <title>New Insights into the Diversity of the Genus Faecalibacterium.</title>
        <authorList>
            <person name="Benevides L."/>
            <person name="Burman S."/>
            <person name="Martin R."/>
            <person name="Robert V."/>
            <person name="Thomas M."/>
            <person name="Miquel S."/>
            <person name="Chain F."/>
            <person name="Sokol H."/>
            <person name="Bermudez-Humaran L.G."/>
            <person name="Morrison M."/>
            <person name="Langella P."/>
            <person name="Azevedo V.A."/>
            <person name="Chatel J.M."/>
            <person name="Soares S."/>
        </authorList>
    </citation>
    <scope>NUCLEOTIDE SEQUENCE [LARGE SCALE GENOMIC DNA]</scope>
    <source>
        <strain evidence="6 9">CNCM I 4546</strain>
        <strain evidence="7 10">CNCM I 4573</strain>
    </source>
</reference>
<dbReference type="Proteomes" id="UP000477010">
    <property type="component" value="Unassembled WGS sequence"/>
</dbReference>
<dbReference type="SUPFAM" id="SSF51215">
    <property type="entry name" value="Regulatory protein AraC"/>
    <property type="match status" value="1"/>
</dbReference>
<evidence type="ECO:0000313" key="9">
    <source>
        <dbReference type="Proteomes" id="UP000219901"/>
    </source>
</evidence>
<dbReference type="Gene3D" id="1.10.10.60">
    <property type="entry name" value="Homeodomain-like"/>
    <property type="match status" value="2"/>
</dbReference>
<dbReference type="InterPro" id="IPR014710">
    <property type="entry name" value="RmlC-like_jellyroll"/>
</dbReference>
<sequence length="309" mass="36097">MKTTWLHSMVQGDATQYYRKRNGIMVEHMVRPANFDMRYNHFHQEYEIYLLLRGRRQMFFENRAYEAQAGNLILVDSGQIHMSHSIVGDPETEYERVILYVDRDIVEKVDKMFPELKIGAFFHKHYGIYELTPKQTANTRRLFLQIMEELDKAEPMSQTAILSELILGFIYFRRSNQQVACLNDVQEGKASGGKFDAVYQISDYISDHFQEKLSLDSLAEQFYISKYYLSRSFHEVTGFGINEYINILRVKKAQSLLETTTLSVSEIASRTGFESITYLGRVFKKYQHVTPAQYRKSLTSTAEKNNTNT</sequence>
<gene>
    <name evidence="8" type="ORF">C4N21_11425</name>
    <name evidence="6" type="ORF">CGS55_00420</name>
    <name evidence="7" type="ORF">CGS56_12415</name>
    <name evidence="5" type="ORF">GKD85_07830</name>
</gene>
<keyword evidence="3" id="KW-0804">Transcription</keyword>
<keyword evidence="1" id="KW-0805">Transcription regulation</keyword>
<dbReference type="EMBL" id="WKQE01000009">
    <property type="protein sequence ID" value="MSC80730.1"/>
    <property type="molecule type" value="Genomic_DNA"/>
</dbReference>
<dbReference type="GO" id="GO:0003700">
    <property type="term" value="F:DNA-binding transcription factor activity"/>
    <property type="evidence" value="ECO:0007669"/>
    <property type="project" value="InterPro"/>
</dbReference>
<dbReference type="InterPro" id="IPR009057">
    <property type="entry name" value="Homeodomain-like_sf"/>
</dbReference>
<dbReference type="Proteomes" id="UP000220157">
    <property type="component" value="Unassembled WGS sequence"/>
</dbReference>
<dbReference type="InterPro" id="IPR003313">
    <property type="entry name" value="AraC-bd"/>
</dbReference>
<evidence type="ECO:0000313" key="6">
    <source>
        <dbReference type="EMBL" id="PDX73870.1"/>
    </source>
</evidence>
<dbReference type="SMART" id="SM00342">
    <property type="entry name" value="HTH_ARAC"/>
    <property type="match status" value="1"/>
</dbReference>
<dbReference type="InterPro" id="IPR037923">
    <property type="entry name" value="HTH-like"/>
</dbReference>
<feature type="domain" description="HTH araC/xylS-type" evidence="4">
    <location>
        <begin position="199"/>
        <end position="297"/>
    </location>
</feature>
<dbReference type="EMBL" id="NMTV01000009">
    <property type="protein sequence ID" value="PDX73870.1"/>
    <property type="molecule type" value="Genomic_DNA"/>
</dbReference>
<evidence type="ECO:0000256" key="3">
    <source>
        <dbReference type="ARBA" id="ARBA00023163"/>
    </source>
</evidence>
<dbReference type="PROSITE" id="PS01124">
    <property type="entry name" value="HTH_ARAC_FAMILY_2"/>
    <property type="match status" value="1"/>
</dbReference>
<dbReference type="Pfam" id="PF12833">
    <property type="entry name" value="HTH_18"/>
    <property type="match status" value="1"/>
</dbReference>
<dbReference type="PANTHER" id="PTHR43280">
    <property type="entry name" value="ARAC-FAMILY TRANSCRIPTIONAL REGULATOR"/>
    <property type="match status" value="1"/>
</dbReference>
<evidence type="ECO:0000313" key="10">
    <source>
        <dbReference type="Proteomes" id="UP000220157"/>
    </source>
</evidence>
<proteinExistence type="predicted"/>
<evidence type="ECO:0000313" key="5">
    <source>
        <dbReference type="EMBL" id="MSC80730.1"/>
    </source>
</evidence>
<dbReference type="Pfam" id="PF02311">
    <property type="entry name" value="AraC_binding"/>
    <property type="match status" value="1"/>
</dbReference>